<feature type="compositionally biased region" description="Polar residues" evidence="1">
    <location>
        <begin position="171"/>
        <end position="181"/>
    </location>
</feature>
<evidence type="ECO:0000313" key="3">
    <source>
        <dbReference type="Proteomes" id="UP000799437"/>
    </source>
</evidence>
<protein>
    <submittedName>
        <fullName evidence="2">Uncharacterized protein</fullName>
    </submittedName>
</protein>
<feature type="region of interest" description="Disordered" evidence="1">
    <location>
        <begin position="30"/>
        <end position="50"/>
    </location>
</feature>
<dbReference type="RefSeq" id="XP_033596073.1">
    <property type="nucleotide sequence ID" value="XM_033739457.1"/>
</dbReference>
<dbReference type="GeneID" id="54480511"/>
<gene>
    <name evidence="2" type="ORF">EJ05DRAFT_166217</name>
</gene>
<feature type="compositionally biased region" description="Polar residues" evidence="1">
    <location>
        <begin position="122"/>
        <end position="135"/>
    </location>
</feature>
<proteinExistence type="predicted"/>
<sequence length="257" mass="27441">MANCNHRVMNPTDSRQREIMRAWLRAGNRMRDGVHNPDPNDERYKFGHNSTGNRYEDPTWRRIVSGQPSHGHRRFHQRAITDGRESATYGGLHDASFATSGGHGSDGLVTRLQALTIGTGTMDGQSSMMRSSRQGPSLGGVQSGRSFAAITAPGGASMRADIGGNMGSYNAGGTANFQQPSRKSHKDSMMASSRQGPSLGNVAAGTMTMASDGSMMRSSRQGPSVGIGDSFRGLSQRGSGLGNMSTGSTMPGRRRRF</sequence>
<evidence type="ECO:0000256" key="1">
    <source>
        <dbReference type="SAM" id="MobiDB-lite"/>
    </source>
</evidence>
<feature type="region of interest" description="Disordered" evidence="1">
    <location>
        <begin position="233"/>
        <end position="257"/>
    </location>
</feature>
<organism evidence="2 3">
    <name type="scientific">Pseudovirgaria hyperparasitica</name>
    <dbReference type="NCBI Taxonomy" id="470096"/>
    <lineage>
        <taxon>Eukaryota</taxon>
        <taxon>Fungi</taxon>
        <taxon>Dikarya</taxon>
        <taxon>Ascomycota</taxon>
        <taxon>Pezizomycotina</taxon>
        <taxon>Dothideomycetes</taxon>
        <taxon>Dothideomycetes incertae sedis</taxon>
        <taxon>Acrospermales</taxon>
        <taxon>Acrospermaceae</taxon>
        <taxon>Pseudovirgaria</taxon>
    </lineage>
</organism>
<feature type="region of interest" description="Disordered" evidence="1">
    <location>
        <begin position="122"/>
        <end position="143"/>
    </location>
</feature>
<dbReference type="Proteomes" id="UP000799437">
    <property type="component" value="Unassembled WGS sequence"/>
</dbReference>
<feature type="region of interest" description="Disordered" evidence="1">
    <location>
        <begin position="171"/>
        <end position="202"/>
    </location>
</feature>
<name>A0A6A6VSQ7_9PEZI</name>
<keyword evidence="3" id="KW-1185">Reference proteome</keyword>
<feature type="compositionally biased region" description="Basic and acidic residues" evidence="1">
    <location>
        <begin position="30"/>
        <end position="45"/>
    </location>
</feature>
<reference evidence="2" key="1">
    <citation type="journal article" date="2020" name="Stud. Mycol.">
        <title>101 Dothideomycetes genomes: a test case for predicting lifestyles and emergence of pathogens.</title>
        <authorList>
            <person name="Haridas S."/>
            <person name="Albert R."/>
            <person name="Binder M."/>
            <person name="Bloem J."/>
            <person name="Labutti K."/>
            <person name="Salamov A."/>
            <person name="Andreopoulos B."/>
            <person name="Baker S."/>
            <person name="Barry K."/>
            <person name="Bills G."/>
            <person name="Bluhm B."/>
            <person name="Cannon C."/>
            <person name="Castanera R."/>
            <person name="Culley D."/>
            <person name="Daum C."/>
            <person name="Ezra D."/>
            <person name="Gonzalez J."/>
            <person name="Henrissat B."/>
            <person name="Kuo A."/>
            <person name="Liang C."/>
            <person name="Lipzen A."/>
            <person name="Lutzoni F."/>
            <person name="Magnuson J."/>
            <person name="Mondo S."/>
            <person name="Nolan M."/>
            <person name="Ohm R."/>
            <person name="Pangilinan J."/>
            <person name="Park H.-J."/>
            <person name="Ramirez L."/>
            <person name="Alfaro M."/>
            <person name="Sun H."/>
            <person name="Tritt A."/>
            <person name="Yoshinaga Y."/>
            <person name="Zwiers L.-H."/>
            <person name="Turgeon B."/>
            <person name="Goodwin S."/>
            <person name="Spatafora J."/>
            <person name="Crous P."/>
            <person name="Grigoriev I."/>
        </authorList>
    </citation>
    <scope>NUCLEOTIDE SEQUENCE</scope>
    <source>
        <strain evidence="2">CBS 121739</strain>
    </source>
</reference>
<accession>A0A6A6VSQ7</accession>
<feature type="compositionally biased region" description="Polar residues" evidence="1">
    <location>
        <begin position="236"/>
        <end position="249"/>
    </location>
</feature>
<dbReference type="EMBL" id="ML996583">
    <property type="protein sequence ID" value="KAF2753622.1"/>
    <property type="molecule type" value="Genomic_DNA"/>
</dbReference>
<evidence type="ECO:0000313" key="2">
    <source>
        <dbReference type="EMBL" id="KAF2753622.1"/>
    </source>
</evidence>
<dbReference type="AlphaFoldDB" id="A0A6A6VSQ7"/>